<evidence type="ECO:0000259" key="1">
    <source>
        <dbReference type="Pfam" id="PF00557"/>
    </source>
</evidence>
<dbReference type="Gene3D" id="3.40.350.10">
    <property type="entry name" value="Creatinase/prolidase N-terminal domain"/>
    <property type="match status" value="1"/>
</dbReference>
<dbReference type="InterPro" id="IPR050659">
    <property type="entry name" value="Peptidase_M24B"/>
</dbReference>
<sequence length="403" mass="44897">MHMPDTLRIRNGQKAVATFSAQEYARRHAEVRALMSAQQLEALVLTSYHNVNYYNDYLYCAFGRAYAVVITPDQVVLISANIDGGQPWRRSVGTDNIVYTDWRQGSFFTALRQALPRAGRIGVEGDHLTLHTHAALAACYPLAELVDISTACMRLRLIKSAEEQALIRQGAQVANVGGAAVIEALADQAPEFEVAMHATQAMVRDIARRFPDSQLMDTWTLFQSGPNTDGAHNPVTSRRVSKGEILSLNCFPMISGYYTALERTLFLDHCPDEYLRLWQVNVQVHEAGQSLVRPGVRCCDIAAELNEIYRQHDLLQYRTFGYGHSFGVLCHYYGREAGLELREDIDTVLEPGMVVSIEPMIMLPQGLPGAGGYREHDILVVTEQGADNITQFPCGPQHNVICQ</sequence>
<evidence type="ECO:0000313" key="4">
    <source>
        <dbReference type="Proteomes" id="UP000594430"/>
    </source>
</evidence>
<reference evidence="3 4" key="1">
    <citation type="submission" date="2020-11" db="EMBL/GenBank/DDBJ databases">
        <title>Pseudomonas fulva producing VIM-24.</title>
        <authorList>
            <person name="Liu S."/>
        </authorList>
    </citation>
    <scope>NUCLEOTIDE SEQUENCE [LARGE SCALE GENOMIC DNA]</scope>
    <source>
        <strain evidence="3 4">ZDHY414</strain>
    </source>
</reference>
<dbReference type="InterPro" id="IPR000587">
    <property type="entry name" value="Creatinase_N"/>
</dbReference>
<dbReference type="Gene3D" id="3.90.230.10">
    <property type="entry name" value="Creatinase/methionine aminopeptidase superfamily"/>
    <property type="match status" value="1"/>
</dbReference>
<dbReference type="CDD" id="cd01090">
    <property type="entry name" value="Creatinase"/>
    <property type="match status" value="1"/>
</dbReference>
<protein>
    <submittedName>
        <fullName evidence="3">M24 family metallopeptidase</fullName>
    </submittedName>
</protein>
<dbReference type="SUPFAM" id="SSF53092">
    <property type="entry name" value="Creatinase/prolidase N-terminal domain"/>
    <property type="match status" value="1"/>
</dbReference>
<name>A0A7S9Q1W7_9PSED</name>
<dbReference type="SUPFAM" id="SSF55920">
    <property type="entry name" value="Creatinase/aminopeptidase"/>
    <property type="match status" value="1"/>
</dbReference>
<dbReference type="InterPro" id="IPR000994">
    <property type="entry name" value="Pept_M24"/>
</dbReference>
<dbReference type="AlphaFoldDB" id="A0A7S9Q1W7"/>
<dbReference type="InterPro" id="IPR039394">
    <property type="entry name" value="Creatinase_C"/>
</dbReference>
<dbReference type="Proteomes" id="UP000594430">
    <property type="component" value="Chromosome"/>
</dbReference>
<dbReference type="EMBL" id="CP064946">
    <property type="protein sequence ID" value="QPH47221.1"/>
    <property type="molecule type" value="Genomic_DNA"/>
</dbReference>
<dbReference type="InterPro" id="IPR029149">
    <property type="entry name" value="Creatin/AminoP/Spt16_N"/>
</dbReference>
<accession>A0A7S9Q1W7</accession>
<dbReference type="PANTHER" id="PTHR46112:SF2">
    <property type="entry name" value="XAA-PRO AMINOPEPTIDASE P-RELATED"/>
    <property type="match status" value="1"/>
</dbReference>
<dbReference type="RefSeq" id="WP_196109943.1">
    <property type="nucleotide sequence ID" value="NZ_CP064943.1"/>
</dbReference>
<gene>
    <name evidence="3" type="ORF">IZU98_12360</name>
</gene>
<evidence type="ECO:0000313" key="3">
    <source>
        <dbReference type="EMBL" id="QPH47221.1"/>
    </source>
</evidence>
<dbReference type="PANTHER" id="PTHR46112">
    <property type="entry name" value="AMINOPEPTIDASE"/>
    <property type="match status" value="1"/>
</dbReference>
<proteinExistence type="predicted"/>
<dbReference type="Pfam" id="PF00557">
    <property type="entry name" value="Peptidase_M24"/>
    <property type="match status" value="1"/>
</dbReference>
<dbReference type="InterPro" id="IPR036005">
    <property type="entry name" value="Creatinase/aminopeptidase-like"/>
</dbReference>
<dbReference type="GO" id="GO:0016980">
    <property type="term" value="F:creatinase activity"/>
    <property type="evidence" value="ECO:0007669"/>
    <property type="project" value="InterPro"/>
</dbReference>
<feature type="domain" description="Creatinase N-terminal" evidence="2">
    <location>
        <begin position="27"/>
        <end position="158"/>
    </location>
</feature>
<feature type="domain" description="Peptidase M24" evidence="1">
    <location>
        <begin position="166"/>
        <end position="383"/>
    </location>
</feature>
<organism evidence="3 4">
    <name type="scientific">Pseudomonas fulva</name>
    <dbReference type="NCBI Taxonomy" id="47880"/>
    <lineage>
        <taxon>Bacteria</taxon>
        <taxon>Pseudomonadati</taxon>
        <taxon>Pseudomonadota</taxon>
        <taxon>Gammaproteobacteria</taxon>
        <taxon>Pseudomonadales</taxon>
        <taxon>Pseudomonadaceae</taxon>
        <taxon>Pseudomonas</taxon>
    </lineage>
</organism>
<evidence type="ECO:0000259" key="2">
    <source>
        <dbReference type="Pfam" id="PF01321"/>
    </source>
</evidence>
<dbReference type="Pfam" id="PF01321">
    <property type="entry name" value="Creatinase_N"/>
    <property type="match status" value="1"/>
</dbReference>